<proteinExistence type="predicted"/>
<keyword evidence="2" id="KW-1185">Reference proteome</keyword>
<accession>A0A0N0BKW7</accession>
<dbReference type="EMBL" id="KQ435690">
    <property type="protein sequence ID" value="KOX81192.1"/>
    <property type="molecule type" value="Genomic_DNA"/>
</dbReference>
<protein>
    <submittedName>
        <fullName evidence="1">Uncharacterized protein</fullName>
    </submittedName>
</protein>
<evidence type="ECO:0000313" key="1">
    <source>
        <dbReference type="EMBL" id="KOX81192.1"/>
    </source>
</evidence>
<evidence type="ECO:0000313" key="2">
    <source>
        <dbReference type="Proteomes" id="UP000053105"/>
    </source>
</evidence>
<reference evidence="1 2" key="1">
    <citation type="submission" date="2015-07" db="EMBL/GenBank/DDBJ databases">
        <title>The genome of Melipona quadrifasciata.</title>
        <authorList>
            <person name="Pan H."/>
            <person name="Kapheim K."/>
        </authorList>
    </citation>
    <scope>NUCLEOTIDE SEQUENCE [LARGE SCALE GENOMIC DNA]</scope>
    <source>
        <strain evidence="1">0111107301</strain>
        <tissue evidence="1">Whole body</tissue>
    </source>
</reference>
<dbReference type="Proteomes" id="UP000053105">
    <property type="component" value="Unassembled WGS sequence"/>
</dbReference>
<sequence length="405" mass="46561">MNANMYYNVIRKQLHYIQYNLNIIQKSSKNVSVVPLVLSNTLSSRCPFVTLASLLALSISFNEQLLISRWFLSLFLFLATVYEIEITLFNRFSNKCAETEKAKCFLYHRRKKMQPHSGAQCQERKLTFEMSPLKTISILHMKKHASRIEQPSAQLPQIFTNARFRFNLFFPIVSNASLGASFATTRSKPVITQSHRTDLPNLRVNDSAHNPTRCTVHRAANQGWSQAENHEEEYEKEANIFSSINNSGLFDDDTAAIHSFYYTLISYRRVKKEKRKATNYCIRFGHSLWSANQLPAQGVNIGANIQFSNTQTPKANTENYHKYHLRLVTDSALGQPVESQISFELFYKIMSCPTVTIFFLLFCSYNSIQEANRASLNPGLDHWAKLQKKLPTLDNLESTKLEIFI</sequence>
<gene>
    <name evidence="1" type="ORF">WN51_00099</name>
</gene>
<organism evidence="1 2">
    <name type="scientific">Melipona quadrifasciata</name>
    <dbReference type="NCBI Taxonomy" id="166423"/>
    <lineage>
        <taxon>Eukaryota</taxon>
        <taxon>Metazoa</taxon>
        <taxon>Ecdysozoa</taxon>
        <taxon>Arthropoda</taxon>
        <taxon>Hexapoda</taxon>
        <taxon>Insecta</taxon>
        <taxon>Pterygota</taxon>
        <taxon>Neoptera</taxon>
        <taxon>Endopterygota</taxon>
        <taxon>Hymenoptera</taxon>
        <taxon>Apocrita</taxon>
        <taxon>Aculeata</taxon>
        <taxon>Apoidea</taxon>
        <taxon>Anthophila</taxon>
        <taxon>Apidae</taxon>
        <taxon>Melipona</taxon>
    </lineage>
</organism>
<dbReference type="AlphaFoldDB" id="A0A0N0BKW7"/>
<name>A0A0N0BKW7_9HYME</name>